<dbReference type="KEGG" id="mech:Q9L42_007730"/>
<dbReference type="Gene3D" id="3.40.309.10">
    <property type="entry name" value="Aldehyde Dehydrogenase, Chain A, domain 2"/>
    <property type="match status" value="1"/>
</dbReference>
<reference evidence="3 4" key="1">
    <citation type="journal article" date="2024" name="Microbiology">
        <title>Methylomarinum rosea sp. nov., a novel halophilic methanotrophic bacterium from the hypersaline Lake Elton.</title>
        <authorList>
            <person name="Suleimanov R.Z."/>
            <person name="Oshkin I.Y."/>
            <person name="Danilova O.V."/>
            <person name="Suzina N.E."/>
            <person name="Dedysh S.N."/>
        </authorList>
    </citation>
    <scope>NUCLEOTIDE SEQUENCE [LARGE SCALE GENOMIC DNA]</scope>
    <source>
        <strain evidence="3 4">Ch1-1</strain>
    </source>
</reference>
<dbReference type="Gene3D" id="3.40.605.10">
    <property type="entry name" value="Aldehyde Dehydrogenase, Chain A, domain 1"/>
    <property type="match status" value="1"/>
</dbReference>
<proteinExistence type="predicted"/>
<evidence type="ECO:0000313" key="3">
    <source>
        <dbReference type="EMBL" id="XBS22555.1"/>
    </source>
</evidence>
<dbReference type="Proteomes" id="UP001225378">
    <property type="component" value="Chromosome"/>
</dbReference>
<feature type="domain" description="Aldehyde dehydrogenase" evidence="2">
    <location>
        <begin position="1"/>
        <end position="73"/>
    </location>
</feature>
<dbReference type="InterPro" id="IPR047110">
    <property type="entry name" value="GABD/Sad-like"/>
</dbReference>
<dbReference type="InterPro" id="IPR016161">
    <property type="entry name" value="Ald_DH/histidinol_DH"/>
</dbReference>
<dbReference type="EMBL" id="CP157743">
    <property type="protein sequence ID" value="XBS22555.1"/>
    <property type="molecule type" value="Genomic_DNA"/>
</dbReference>
<gene>
    <name evidence="3" type="ORF">Q9L42_007730</name>
</gene>
<organism evidence="3 4">
    <name type="scientific">Methylomarinum roseum</name>
    <dbReference type="NCBI Taxonomy" id="3067653"/>
    <lineage>
        <taxon>Bacteria</taxon>
        <taxon>Pseudomonadati</taxon>
        <taxon>Pseudomonadota</taxon>
        <taxon>Gammaproteobacteria</taxon>
        <taxon>Methylococcales</taxon>
        <taxon>Methylococcaceae</taxon>
        <taxon>Methylomarinum</taxon>
    </lineage>
</organism>
<accession>A0AAU7NZN6</accession>
<dbReference type="GO" id="GO:0004777">
    <property type="term" value="F:succinate-semialdehyde dehydrogenase (NAD+) activity"/>
    <property type="evidence" value="ECO:0007669"/>
    <property type="project" value="TreeGrafter"/>
</dbReference>
<evidence type="ECO:0000259" key="2">
    <source>
        <dbReference type="Pfam" id="PF00171"/>
    </source>
</evidence>
<dbReference type="SUPFAM" id="SSF53720">
    <property type="entry name" value="ALDH-like"/>
    <property type="match status" value="1"/>
</dbReference>
<dbReference type="AlphaFoldDB" id="A0AAU7NZN6"/>
<protein>
    <submittedName>
        <fullName evidence="3">Aldehyde dehydrogenase family protein</fullName>
    </submittedName>
</protein>
<evidence type="ECO:0000313" key="4">
    <source>
        <dbReference type="Proteomes" id="UP001225378"/>
    </source>
</evidence>
<dbReference type="Pfam" id="PF00171">
    <property type="entry name" value="Aldedh"/>
    <property type="match status" value="1"/>
</dbReference>
<keyword evidence="4" id="KW-1185">Reference proteome</keyword>
<sequence length="76" mass="7952">MANDTDYGLGASIWTSDAEVAEQAAARLNAGQVAVNGIVKTDPRLPSGGIKGSGFGRELGPHGIKEFVNAKQIWIK</sequence>
<evidence type="ECO:0000256" key="1">
    <source>
        <dbReference type="ARBA" id="ARBA00023002"/>
    </source>
</evidence>
<dbReference type="InterPro" id="IPR015590">
    <property type="entry name" value="Aldehyde_DH_dom"/>
</dbReference>
<name>A0AAU7NZN6_9GAMM</name>
<dbReference type="PANTHER" id="PTHR43217">
    <property type="entry name" value="SUCCINATE SEMIALDEHYDE DEHYDROGENASE [NAD(P)+] SAD"/>
    <property type="match status" value="1"/>
</dbReference>
<dbReference type="InterPro" id="IPR016162">
    <property type="entry name" value="Ald_DH_N"/>
</dbReference>
<keyword evidence="1" id="KW-0560">Oxidoreductase</keyword>
<dbReference type="PANTHER" id="PTHR43217:SF1">
    <property type="entry name" value="SUCCINATE SEMIALDEHYDE DEHYDROGENASE [NAD(P)+] SAD"/>
    <property type="match status" value="1"/>
</dbReference>
<dbReference type="InterPro" id="IPR016163">
    <property type="entry name" value="Ald_DH_C"/>
</dbReference>